<keyword evidence="7" id="KW-0732">Signal</keyword>
<keyword evidence="9" id="KW-0406">Ion transport</keyword>
<dbReference type="Pfam" id="PF02563">
    <property type="entry name" value="Poly_export"/>
    <property type="match status" value="1"/>
</dbReference>
<gene>
    <name evidence="17" type="ORF">VZ94_15330</name>
</gene>
<dbReference type="GO" id="GO:0009279">
    <property type="term" value="C:cell outer membrane"/>
    <property type="evidence" value="ECO:0007669"/>
    <property type="project" value="UniProtKB-SubCell"/>
</dbReference>
<reference evidence="18" key="1">
    <citation type="submission" date="2015-03" db="EMBL/GenBank/DDBJ databases">
        <title>Draft genome sequence of a novel methanotroph (Sn10-6) isolated from flooded ricefield rhizosphere in India.</title>
        <authorList>
            <person name="Pandit P.S."/>
            <person name="Pore S.D."/>
            <person name="Arora P."/>
            <person name="Kapse N.G."/>
            <person name="Dhakephalkar P.K."/>
            <person name="Rahalkar M.C."/>
        </authorList>
    </citation>
    <scope>NUCLEOTIDE SEQUENCE [LARGE SCALE GENOMIC DNA]</scope>
    <source>
        <strain evidence="18">Sn10-6</strain>
    </source>
</reference>
<keyword evidence="13" id="KW-0998">Cell outer membrane</keyword>
<evidence type="ECO:0000256" key="1">
    <source>
        <dbReference type="ARBA" id="ARBA00004571"/>
    </source>
</evidence>
<dbReference type="Pfam" id="PF22461">
    <property type="entry name" value="SLBB_2"/>
    <property type="match status" value="1"/>
</dbReference>
<evidence type="ECO:0000256" key="4">
    <source>
        <dbReference type="ARBA" id="ARBA00022452"/>
    </source>
</evidence>
<keyword evidence="10" id="KW-0626">Porin</keyword>
<keyword evidence="18" id="KW-1185">Reference proteome</keyword>
<comment type="caution">
    <text evidence="17">The sequence shown here is derived from an EMBL/GenBank/DDBJ whole genome shotgun (WGS) entry which is preliminary data.</text>
</comment>
<protein>
    <submittedName>
        <fullName evidence="17">Sugar transporter</fullName>
    </submittedName>
</protein>
<dbReference type="EMBL" id="LAJX01000168">
    <property type="protein sequence ID" value="KJV05828.1"/>
    <property type="molecule type" value="Genomic_DNA"/>
</dbReference>
<dbReference type="InterPro" id="IPR003715">
    <property type="entry name" value="Poly_export_N"/>
</dbReference>
<evidence type="ECO:0000256" key="9">
    <source>
        <dbReference type="ARBA" id="ARBA00023065"/>
    </source>
</evidence>
<comment type="similarity">
    <text evidence="2">Belongs to the BexD/CtrA/VexA family.</text>
</comment>
<dbReference type="GO" id="GO:0046930">
    <property type="term" value="C:pore complex"/>
    <property type="evidence" value="ECO:0007669"/>
    <property type="project" value="UniProtKB-KW"/>
</dbReference>
<dbReference type="GO" id="GO:0015288">
    <property type="term" value="F:porin activity"/>
    <property type="evidence" value="ECO:0007669"/>
    <property type="project" value="UniProtKB-KW"/>
</dbReference>
<comment type="subcellular location">
    <subcellularLocation>
        <location evidence="1">Cell outer membrane</location>
        <topology evidence="1">Multi-pass membrane protein</topology>
    </subcellularLocation>
</comment>
<proteinExistence type="inferred from homology"/>
<dbReference type="OrthoDB" id="9808421at2"/>
<evidence type="ECO:0000256" key="3">
    <source>
        <dbReference type="ARBA" id="ARBA00022448"/>
    </source>
</evidence>
<feature type="domain" description="Polysaccharide export protein N-terminal" evidence="15">
    <location>
        <begin position="28"/>
        <end position="100"/>
    </location>
</feature>
<evidence type="ECO:0000256" key="12">
    <source>
        <dbReference type="ARBA" id="ARBA00023139"/>
    </source>
</evidence>
<dbReference type="PANTHER" id="PTHR33619">
    <property type="entry name" value="POLYSACCHARIDE EXPORT PROTEIN GFCE-RELATED"/>
    <property type="match status" value="1"/>
</dbReference>
<dbReference type="AlphaFoldDB" id="A0A0F3IH07"/>
<accession>A0A0F3IH07</accession>
<evidence type="ECO:0000259" key="15">
    <source>
        <dbReference type="Pfam" id="PF02563"/>
    </source>
</evidence>
<evidence type="ECO:0000256" key="2">
    <source>
        <dbReference type="ARBA" id="ARBA00009450"/>
    </source>
</evidence>
<organism evidence="17 18">
    <name type="scientific">Methylocucumis oryzae</name>
    <dbReference type="NCBI Taxonomy" id="1632867"/>
    <lineage>
        <taxon>Bacteria</taxon>
        <taxon>Pseudomonadati</taxon>
        <taxon>Pseudomonadota</taxon>
        <taxon>Gammaproteobacteria</taxon>
        <taxon>Methylococcales</taxon>
        <taxon>Methylococcaceae</taxon>
        <taxon>Methylocucumis</taxon>
    </lineage>
</organism>
<keyword evidence="4" id="KW-1134">Transmembrane beta strand</keyword>
<dbReference type="InterPro" id="IPR054765">
    <property type="entry name" value="SLBB_dom"/>
</dbReference>
<evidence type="ECO:0000256" key="7">
    <source>
        <dbReference type="ARBA" id="ARBA00022729"/>
    </source>
</evidence>
<keyword evidence="11" id="KW-0472">Membrane</keyword>
<keyword evidence="14" id="KW-0449">Lipoprotein</keyword>
<evidence type="ECO:0000313" key="18">
    <source>
        <dbReference type="Proteomes" id="UP000033684"/>
    </source>
</evidence>
<dbReference type="GO" id="GO:0006811">
    <property type="term" value="P:monoatomic ion transport"/>
    <property type="evidence" value="ECO:0007669"/>
    <property type="project" value="UniProtKB-KW"/>
</dbReference>
<keyword evidence="6" id="KW-0812">Transmembrane</keyword>
<evidence type="ECO:0000256" key="6">
    <source>
        <dbReference type="ARBA" id="ARBA00022692"/>
    </source>
</evidence>
<evidence type="ECO:0000256" key="14">
    <source>
        <dbReference type="ARBA" id="ARBA00023288"/>
    </source>
</evidence>
<keyword evidence="3" id="KW-0813">Transport</keyword>
<keyword evidence="12" id="KW-0564">Palmitate</keyword>
<dbReference type="GO" id="GO:0015159">
    <property type="term" value="F:polysaccharide transmembrane transporter activity"/>
    <property type="evidence" value="ECO:0007669"/>
    <property type="project" value="InterPro"/>
</dbReference>
<evidence type="ECO:0000256" key="13">
    <source>
        <dbReference type="ARBA" id="ARBA00023237"/>
    </source>
</evidence>
<keyword evidence="8" id="KW-0625">Polysaccharide transport</keyword>
<evidence type="ECO:0000256" key="10">
    <source>
        <dbReference type="ARBA" id="ARBA00023114"/>
    </source>
</evidence>
<feature type="domain" description="SLBB" evidence="16">
    <location>
        <begin position="107"/>
        <end position="187"/>
    </location>
</feature>
<reference evidence="17 18" key="2">
    <citation type="journal article" date="2016" name="Microb. Ecol.">
        <title>Genome Characteristics of a Novel Type I Methanotroph (Sn10-6) Isolated from a Flooded Indian Rice Field.</title>
        <authorList>
            <person name="Rahalkar M.C."/>
            <person name="Pandit P.S."/>
            <person name="Dhakephalkar P.K."/>
            <person name="Pore S."/>
            <person name="Arora P."/>
            <person name="Kapse N."/>
        </authorList>
    </citation>
    <scope>NUCLEOTIDE SEQUENCE [LARGE SCALE GENOMIC DNA]</scope>
    <source>
        <strain evidence="17 18">Sn10-6</strain>
    </source>
</reference>
<sequence>MRTHKNRLLSTLIILLGLLNTHSIFADTSLYSINPGDTLEISVWNEDALKRELKVLPDGTISFPLAGVLSTTGKTVNDIQKQLKEKLSVYIEDPVVNVAVRAVEGNSVFVMGQVNKPGSFVMYQPLNITQILGLAGGFTTFAKTGSVLILRSENNKTKAIKFDYNDVEDGEGLESNIRLQSGDVVIVP</sequence>
<name>A0A0F3IH07_9GAMM</name>
<dbReference type="PANTHER" id="PTHR33619:SF3">
    <property type="entry name" value="POLYSACCHARIDE EXPORT PROTEIN GFCE-RELATED"/>
    <property type="match status" value="1"/>
</dbReference>
<dbReference type="Proteomes" id="UP000033684">
    <property type="component" value="Unassembled WGS sequence"/>
</dbReference>
<keyword evidence="5 17" id="KW-0762">Sugar transport</keyword>
<evidence type="ECO:0000313" key="17">
    <source>
        <dbReference type="EMBL" id="KJV05828.1"/>
    </source>
</evidence>
<evidence type="ECO:0000256" key="8">
    <source>
        <dbReference type="ARBA" id="ARBA00023047"/>
    </source>
</evidence>
<dbReference type="Gene3D" id="3.10.560.10">
    <property type="entry name" value="Outer membrane lipoprotein wza domain like"/>
    <property type="match status" value="1"/>
</dbReference>
<dbReference type="InterPro" id="IPR049712">
    <property type="entry name" value="Poly_export"/>
</dbReference>
<evidence type="ECO:0000259" key="16">
    <source>
        <dbReference type="Pfam" id="PF22461"/>
    </source>
</evidence>
<evidence type="ECO:0000256" key="5">
    <source>
        <dbReference type="ARBA" id="ARBA00022597"/>
    </source>
</evidence>
<evidence type="ECO:0000256" key="11">
    <source>
        <dbReference type="ARBA" id="ARBA00023136"/>
    </source>
</evidence>